<evidence type="ECO:0000256" key="8">
    <source>
        <dbReference type="ARBA" id="ARBA00022962"/>
    </source>
</evidence>
<feature type="compositionally biased region" description="Low complexity" evidence="15">
    <location>
        <begin position="362"/>
        <end position="377"/>
    </location>
</feature>
<dbReference type="SUPFAM" id="SSF51905">
    <property type="entry name" value="FAD/NAD(P)-binding domain"/>
    <property type="match status" value="1"/>
</dbReference>
<evidence type="ECO:0008006" key="18">
    <source>
        <dbReference type="Google" id="ProtNLM"/>
    </source>
</evidence>
<evidence type="ECO:0000256" key="3">
    <source>
        <dbReference type="ARBA" id="ARBA00009716"/>
    </source>
</evidence>
<keyword evidence="10" id="KW-0408">Iron</keyword>
<feature type="region of interest" description="Disordered" evidence="15">
    <location>
        <begin position="319"/>
        <end position="377"/>
    </location>
</feature>
<keyword evidence="17" id="KW-1185">Reference proteome</keyword>
<protein>
    <recommendedName>
        <fullName evidence="18">FAD/NAD(P)-binding domain-containing protein</fullName>
    </recommendedName>
</protein>
<proteinExistence type="inferred from homology"/>
<evidence type="ECO:0000256" key="9">
    <source>
        <dbReference type="ARBA" id="ARBA00023002"/>
    </source>
</evidence>
<dbReference type="GO" id="GO:0005739">
    <property type="term" value="C:mitochondrion"/>
    <property type="evidence" value="ECO:0007669"/>
    <property type="project" value="TreeGrafter"/>
</dbReference>
<gene>
    <name evidence="16" type="ORF">BDP27DRAFT_1317758</name>
</gene>
<comment type="caution">
    <text evidence="16">The sequence shown here is derived from an EMBL/GenBank/DDBJ whole genome shotgun (WGS) entry which is preliminary data.</text>
</comment>
<accession>A0A9P5UD88</accession>
<evidence type="ECO:0000256" key="2">
    <source>
        <dbReference type="ARBA" id="ARBA00001927"/>
    </source>
</evidence>
<keyword evidence="9" id="KW-0560">Oxidoreductase</keyword>
<keyword evidence="7" id="KW-0479">Metal-binding</keyword>
<evidence type="ECO:0000256" key="11">
    <source>
        <dbReference type="ARBA" id="ARBA00023014"/>
    </source>
</evidence>
<evidence type="ECO:0000313" key="16">
    <source>
        <dbReference type="EMBL" id="KAF9073968.1"/>
    </source>
</evidence>
<dbReference type="GO" id="GO:0051538">
    <property type="term" value="F:3 iron, 4 sulfur cluster binding"/>
    <property type="evidence" value="ECO:0007669"/>
    <property type="project" value="UniProtKB-KW"/>
</dbReference>
<evidence type="ECO:0000256" key="12">
    <source>
        <dbReference type="ARBA" id="ARBA00023164"/>
    </source>
</evidence>
<dbReference type="InterPro" id="IPR050711">
    <property type="entry name" value="ET-N_metabolism_enzyme"/>
</dbReference>
<dbReference type="PANTHER" id="PTHR11938">
    <property type="entry name" value="FAD NADPH DEHYDROGENASE/OXIDOREDUCTASE"/>
    <property type="match status" value="1"/>
</dbReference>
<keyword evidence="8" id="KW-0315">Glutamine amidotransferase</keyword>
<dbReference type="AlphaFoldDB" id="A0A9P5UD88"/>
<keyword evidence="12" id="KW-0314">Glutamate biosynthesis</keyword>
<dbReference type="GO" id="GO:0006537">
    <property type="term" value="P:glutamate biosynthetic process"/>
    <property type="evidence" value="ECO:0007669"/>
    <property type="project" value="UniProtKB-KW"/>
</dbReference>
<evidence type="ECO:0000256" key="15">
    <source>
        <dbReference type="SAM" id="MobiDB-lite"/>
    </source>
</evidence>
<dbReference type="PANTHER" id="PTHR11938:SF91">
    <property type="entry name" value="NADPH:ADRENODOXIN OXIDOREDUCTASE, MITOCHONDRIAL"/>
    <property type="match status" value="1"/>
</dbReference>
<keyword evidence="11" id="KW-0411">Iron-sulfur</keyword>
<dbReference type="Gene3D" id="3.50.50.60">
    <property type="entry name" value="FAD/NAD(P)-binding domain"/>
    <property type="match status" value="1"/>
</dbReference>
<keyword evidence="5" id="KW-0285">Flavoprotein</keyword>
<evidence type="ECO:0000256" key="6">
    <source>
        <dbReference type="ARBA" id="ARBA00022643"/>
    </source>
</evidence>
<dbReference type="GO" id="GO:0016491">
    <property type="term" value="F:oxidoreductase activity"/>
    <property type="evidence" value="ECO:0007669"/>
    <property type="project" value="UniProtKB-KW"/>
</dbReference>
<evidence type="ECO:0000256" key="4">
    <source>
        <dbReference type="ARBA" id="ARBA00022605"/>
    </source>
</evidence>
<evidence type="ECO:0000256" key="7">
    <source>
        <dbReference type="ARBA" id="ARBA00022723"/>
    </source>
</evidence>
<evidence type="ECO:0000256" key="10">
    <source>
        <dbReference type="ARBA" id="ARBA00023004"/>
    </source>
</evidence>
<dbReference type="EMBL" id="JADNRY010000015">
    <property type="protein sequence ID" value="KAF9073968.1"/>
    <property type="molecule type" value="Genomic_DNA"/>
</dbReference>
<keyword evidence="6" id="KW-0288">FMN</keyword>
<dbReference type="OrthoDB" id="333024at2759"/>
<comment type="cofactor">
    <cofactor evidence="1">
        <name>FMN</name>
        <dbReference type="ChEBI" id="CHEBI:58210"/>
    </cofactor>
</comment>
<dbReference type="InterPro" id="IPR036188">
    <property type="entry name" value="FAD/NAD-bd_sf"/>
</dbReference>
<sequence>MGNVSLDVARMLLCPPEILEKYDVPNHVLEVLRTSQVKHVSVVGRRGPLEAAFTTKELREMMNLPGVALKPLSDNVLDVKPETRQQSRTLELLKKGSKERYGETQKSWSLKFYRDVMGMGENDIIGMTEDGIIGMGENNMRSDMRSKIDPNNLGHLPQLLLLHHTAVDPVTKRARLLVKEDGSPVASLHPTSLVITALGFHADPDSSAPYAQWYDSDTKHIKTLPGGRVSTTNLDSADPKIYASGWAATGAKGVLASTMMDAYSVADAILEDWTNHTSSSTDIPSTHIASSPWDAAPPEILRALSLSTSPPVMPFISGYHTEPAVTTGEKAGSAEGKERERMGWGEAKPFLKKLKERQGQGSKRNSSSNMNRSTHSP</sequence>
<name>A0A9P5UD88_9AGAR</name>
<organism evidence="16 17">
    <name type="scientific">Rhodocollybia butyracea</name>
    <dbReference type="NCBI Taxonomy" id="206335"/>
    <lineage>
        <taxon>Eukaryota</taxon>
        <taxon>Fungi</taxon>
        <taxon>Dikarya</taxon>
        <taxon>Basidiomycota</taxon>
        <taxon>Agaricomycotina</taxon>
        <taxon>Agaricomycetes</taxon>
        <taxon>Agaricomycetidae</taxon>
        <taxon>Agaricales</taxon>
        <taxon>Marasmiineae</taxon>
        <taxon>Omphalotaceae</taxon>
        <taxon>Rhodocollybia</taxon>
    </lineage>
</organism>
<reference evidence="16" key="1">
    <citation type="submission" date="2020-11" db="EMBL/GenBank/DDBJ databases">
        <authorList>
            <consortium name="DOE Joint Genome Institute"/>
            <person name="Ahrendt S."/>
            <person name="Riley R."/>
            <person name="Andreopoulos W."/>
            <person name="Labutti K."/>
            <person name="Pangilinan J."/>
            <person name="Ruiz-Duenas F.J."/>
            <person name="Barrasa J.M."/>
            <person name="Sanchez-Garcia M."/>
            <person name="Camarero S."/>
            <person name="Miyauchi S."/>
            <person name="Serrano A."/>
            <person name="Linde D."/>
            <person name="Babiker R."/>
            <person name="Drula E."/>
            <person name="Ayuso-Fernandez I."/>
            <person name="Pacheco R."/>
            <person name="Padilla G."/>
            <person name="Ferreira P."/>
            <person name="Barriuso J."/>
            <person name="Kellner H."/>
            <person name="Castanera R."/>
            <person name="Alfaro M."/>
            <person name="Ramirez L."/>
            <person name="Pisabarro A.G."/>
            <person name="Kuo A."/>
            <person name="Tritt A."/>
            <person name="Lipzen A."/>
            <person name="He G."/>
            <person name="Yan M."/>
            <person name="Ng V."/>
            <person name="Cullen D."/>
            <person name="Martin F."/>
            <person name="Rosso M.-N."/>
            <person name="Henrissat B."/>
            <person name="Hibbett D."/>
            <person name="Martinez A.T."/>
            <person name="Grigoriev I.V."/>
        </authorList>
    </citation>
    <scope>NUCLEOTIDE SEQUENCE</scope>
    <source>
        <strain evidence="16">AH 40177</strain>
    </source>
</reference>
<evidence type="ECO:0000256" key="5">
    <source>
        <dbReference type="ARBA" id="ARBA00022630"/>
    </source>
</evidence>
<keyword evidence="4" id="KW-0028">Amino-acid biosynthesis</keyword>
<comment type="similarity">
    <text evidence="3">Belongs to the glutamate synthase family.</text>
</comment>
<evidence type="ECO:0000256" key="1">
    <source>
        <dbReference type="ARBA" id="ARBA00001917"/>
    </source>
</evidence>
<evidence type="ECO:0000313" key="17">
    <source>
        <dbReference type="Proteomes" id="UP000772434"/>
    </source>
</evidence>
<keyword evidence="13" id="KW-0003">3Fe-4S</keyword>
<evidence type="ECO:0000256" key="13">
    <source>
        <dbReference type="ARBA" id="ARBA00023291"/>
    </source>
</evidence>
<dbReference type="Proteomes" id="UP000772434">
    <property type="component" value="Unassembled WGS sequence"/>
</dbReference>
<comment type="pathway">
    <text evidence="14">Amino-acid biosynthesis.</text>
</comment>
<evidence type="ECO:0000256" key="14">
    <source>
        <dbReference type="ARBA" id="ARBA00029440"/>
    </source>
</evidence>
<dbReference type="GO" id="GO:0046872">
    <property type="term" value="F:metal ion binding"/>
    <property type="evidence" value="ECO:0007669"/>
    <property type="project" value="UniProtKB-KW"/>
</dbReference>
<comment type="cofactor">
    <cofactor evidence="2">
        <name>[3Fe-4S] cluster</name>
        <dbReference type="ChEBI" id="CHEBI:21137"/>
    </cofactor>
</comment>